<dbReference type="Pfam" id="PF02080">
    <property type="entry name" value="TrkA_C"/>
    <property type="match status" value="1"/>
</dbReference>
<feature type="domain" description="RCK N-terminal" evidence="3">
    <location>
        <begin position="122"/>
        <end position="238"/>
    </location>
</feature>
<evidence type="ECO:0000313" key="5">
    <source>
        <dbReference type="EMBL" id="MBK8573169.1"/>
    </source>
</evidence>
<dbReference type="SUPFAM" id="SSF81324">
    <property type="entry name" value="Voltage-gated potassium channels"/>
    <property type="match status" value="1"/>
</dbReference>
<dbReference type="PROSITE" id="PS50096">
    <property type="entry name" value="IQ"/>
    <property type="match status" value="1"/>
</dbReference>
<dbReference type="Gene3D" id="3.40.50.720">
    <property type="entry name" value="NAD(P)-binding Rossmann-like Domain"/>
    <property type="match status" value="1"/>
</dbReference>
<keyword evidence="2" id="KW-1133">Transmembrane helix</keyword>
<name>A0A936K6R8_9BACT</name>
<evidence type="ECO:0000259" key="4">
    <source>
        <dbReference type="PROSITE" id="PS51202"/>
    </source>
</evidence>
<organism evidence="5 6">
    <name type="scientific">Candidatus Geothrix odensensis</name>
    <dbReference type="NCBI Taxonomy" id="2954440"/>
    <lineage>
        <taxon>Bacteria</taxon>
        <taxon>Pseudomonadati</taxon>
        <taxon>Acidobacteriota</taxon>
        <taxon>Holophagae</taxon>
        <taxon>Holophagales</taxon>
        <taxon>Holophagaceae</taxon>
        <taxon>Geothrix</taxon>
    </lineage>
</organism>
<dbReference type="InterPro" id="IPR006037">
    <property type="entry name" value="RCK_C"/>
</dbReference>
<comment type="subcellular location">
    <subcellularLocation>
        <location evidence="1">Cell membrane</location>
        <topology evidence="1">Multi-pass membrane protein</topology>
    </subcellularLocation>
</comment>
<evidence type="ECO:0000256" key="2">
    <source>
        <dbReference type="SAM" id="Phobius"/>
    </source>
</evidence>
<dbReference type="GO" id="GO:0008324">
    <property type="term" value="F:monoatomic cation transmembrane transporter activity"/>
    <property type="evidence" value="ECO:0007669"/>
    <property type="project" value="InterPro"/>
</dbReference>
<sequence length="352" mass="38648">MRLHSPFPQVPDQDADAPLKRLRYAMALLAAVIVAGAVGYHLLSHLNALDSFYMAITTLFTVGFRELGEVNARTKIFTIFYLIVGLGVATYAISNLTALLLEGDLRGYLMERRMQKRLDDLKDHVIVCGFGKMGFQAAWELKKAGVPFVIIEQDDSKGRSPRFAGELILYGNAMDDLMLERAGIRQARGLITALTTDADNVLVTLTVKQLRPDLPVVARSAKLGTERQLKAAGADHIVSPYEIGGRRMAGLLLKPEMMKFFDIVLQQEQLELGLERITISAGSPLVGQTLREARLRHATGSLLVGLVHPGAGLRFNPSGDERFQAGDELLIMGPAEALANLTRLARAEMTRQ</sequence>
<keyword evidence="5" id="KW-0407">Ion channel</keyword>
<dbReference type="Pfam" id="PF07885">
    <property type="entry name" value="Ion_trans_2"/>
    <property type="match status" value="1"/>
</dbReference>
<keyword evidence="5" id="KW-0406">Ion transport</keyword>
<dbReference type="SUPFAM" id="SSF51735">
    <property type="entry name" value="NAD(P)-binding Rossmann-fold domains"/>
    <property type="match status" value="1"/>
</dbReference>
<dbReference type="AlphaFoldDB" id="A0A936K6R8"/>
<dbReference type="InterPro" id="IPR003148">
    <property type="entry name" value="RCK_N"/>
</dbReference>
<dbReference type="PROSITE" id="PS51202">
    <property type="entry name" value="RCK_C"/>
    <property type="match status" value="1"/>
</dbReference>
<dbReference type="SUPFAM" id="SSF116726">
    <property type="entry name" value="TrkA C-terminal domain-like"/>
    <property type="match status" value="1"/>
</dbReference>
<dbReference type="PROSITE" id="PS51201">
    <property type="entry name" value="RCK_N"/>
    <property type="match status" value="1"/>
</dbReference>
<keyword evidence="2" id="KW-0812">Transmembrane</keyword>
<dbReference type="InterPro" id="IPR036721">
    <property type="entry name" value="RCK_C_sf"/>
</dbReference>
<dbReference type="Gene3D" id="3.30.70.1450">
    <property type="entry name" value="Regulator of K+ conductance, C-terminal domain"/>
    <property type="match status" value="1"/>
</dbReference>
<keyword evidence="2" id="KW-0472">Membrane</keyword>
<keyword evidence="5" id="KW-0813">Transport</keyword>
<evidence type="ECO:0000256" key="1">
    <source>
        <dbReference type="ARBA" id="ARBA00004651"/>
    </source>
</evidence>
<dbReference type="InterPro" id="IPR050721">
    <property type="entry name" value="Trk_Ktr_HKT_K-transport"/>
</dbReference>
<feature type="transmembrane region" description="Helical" evidence="2">
    <location>
        <begin position="79"/>
        <end position="101"/>
    </location>
</feature>
<accession>A0A936K6R8</accession>
<dbReference type="Gene3D" id="1.10.287.70">
    <property type="match status" value="1"/>
</dbReference>
<comment type="caution">
    <text evidence="5">The sequence shown here is derived from an EMBL/GenBank/DDBJ whole genome shotgun (WGS) entry which is preliminary data.</text>
</comment>
<dbReference type="GO" id="GO:0005886">
    <property type="term" value="C:plasma membrane"/>
    <property type="evidence" value="ECO:0007669"/>
    <property type="project" value="UniProtKB-SubCell"/>
</dbReference>
<reference evidence="5 6" key="1">
    <citation type="submission" date="2020-10" db="EMBL/GenBank/DDBJ databases">
        <title>Connecting structure to function with the recovery of over 1000 high-quality activated sludge metagenome-assembled genomes encoding full-length rRNA genes using long-read sequencing.</title>
        <authorList>
            <person name="Singleton C.M."/>
            <person name="Petriglieri F."/>
            <person name="Kristensen J.M."/>
            <person name="Kirkegaard R.H."/>
            <person name="Michaelsen T.Y."/>
            <person name="Andersen M.H."/>
            <person name="Karst S.M."/>
            <person name="Dueholm M.S."/>
            <person name="Nielsen P.H."/>
            <person name="Albertsen M."/>
        </authorList>
    </citation>
    <scope>NUCLEOTIDE SEQUENCE [LARGE SCALE GENOMIC DNA]</scope>
    <source>
        <strain evidence="5">OdNE_18-Q3-R46-58_MAXAC.008</strain>
    </source>
</reference>
<feature type="domain" description="RCK C-terminal" evidence="4">
    <location>
        <begin position="262"/>
        <end position="347"/>
    </location>
</feature>
<feature type="transmembrane region" description="Helical" evidence="2">
    <location>
        <begin position="21"/>
        <end position="42"/>
    </location>
</feature>
<dbReference type="InterPro" id="IPR013099">
    <property type="entry name" value="K_chnl_dom"/>
</dbReference>
<evidence type="ECO:0000259" key="3">
    <source>
        <dbReference type="PROSITE" id="PS51201"/>
    </source>
</evidence>
<protein>
    <submittedName>
        <fullName evidence="5">Potassium channel protein</fullName>
    </submittedName>
</protein>
<dbReference type="PANTHER" id="PTHR43833">
    <property type="entry name" value="POTASSIUM CHANNEL PROTEIN 2-RELATED-RELATED"/>
    <property type="match status" value="1"/>
</dbReference>
<dbReference type="Proteomes" id="UP000709959">
    <property type="component" value="Unassembled WGS sequence"/>
</dbReference>
<evidence type="ECO:0000313" key="6">
    <source>
        <dbReference type="Proteomes" id="UP000709959"/>
    </source>
</evidence>
<dbReference type="InterPro" id="IPR036291">
    <property type="entry name" value="NAD(P)-bd_dom_sf"/>
</dbReference>
<dbReference type="GO" id="GO:0006813">
    <property type="term" value="P:potassium ion transport"/>
    <property type="evidence" value="ECO:0007669"/>
    <property type="project" value="InterPro"/>
</dbReference>
<dbReference type="EMBL" id="JADKCH010000012">
    <property type="protein sequence ID" value="MBK8573169.1"/>
    <property type="molecule type" value="Genomic_DNA"/>
</dbReference>
<proteinExistence type="predicted"/>
<dbReference type="PANTHER" id="PTHR43833:SF9">
    <property type="entry name" value="POTASSIUM CHANNEL PROTEIN YUGO-RELATED"/>
    <property type="match status" value="1"/>
</dbReference>
<gene>
    <name evidence="5" type="ORF">IPN91_11090</name>
</gene>
<dbReference type="Pfam" id="PF02254">
    <property type="entry name" value="TrkA_N"/>
    <property type="match status" value="1"/>
</dbReference>